<name>A0ABT2U8U6_9BACL</name>
<dbReference type="PANTHER" id="PTHR30502:SF0">
    <property type="entry name" value="PHOSPHOENOLPYRUVATE CARBOXYLASE FAMILY PROTEIN"/>
    <property type="match status" value="1"/>
</dbReference>
<dbReference type="InterPro" id="IPR040442">
    <property type="entry name" value="Pyrv_kinase-like_dom_sf"/>
</dbReference>
<sequence length="277" mass="30798">MNAVELQEALSRGTRVYGTLITSNSPKLPGHIGSLGMDFVFIDTEHISIDRHELSWMCQAYKALGLAPIVRIPSPDPYAATMVLDGGANGVIVPYVETVEQVQALRGAVKYRPLRGQKLENILNGTEACDGELERYIQDYNKHNLLIINIESKPAMEALDDILQVPDIDAVLIGPHDLSCNLNVPEQYDNPVFLKAVEEIIDKARSRGIGAGIHYWIGTERQIEWAKRGLNLIIQSSDITTFIEYLGKDLSTIKAALGDQARPRVFLFKEVVQKVTF</sequence>
<comment type="caution">
    <text evidence="5">The sequence shown here is derived from an EMBL/GenBank/DDBJ whole genome shotgun (WGS) entry which is preliminary data.</text>
</comment>
<dbReference type="Proteomes" id="UP001652445">
    <property type="component" value="Unassembled WGS sequence"/>
</dbReference>
<evidence type="ECO:0000256" key="2">
    <source>
        <dbReference type="ARBA" id="ARBA00022723"/>
    </source>
</evidence>
<accession>A0ABT2U8U6</accession>
<comment type="similarity">
    <text evidence="1">Belongs to the HpcH/HpaI aldolase family.</text>
</comment>
<dbReference type="InterPro" id="IPR050251">
    <property type="entry name" value="HpcH-HpaI_aldolase"/>
</dbReference>
<keyword evidence="3 5" id="KW-0456">Lyase</keyword>
<dbReference type="InterPro" id="IPR015813">
    <property type="entry name" value="Pyrv/PenolPyrv_kinase-like_dom"/>
</dbReference>
<dbReference type="SUPFAM" id="SSF51621">
    <property type="entry name" value="Phosphoenolpyruvate/pyruvate domain"/>
    <property type="match status" value="1"/>
</dbReference>
<gene>
    <name evidence="5" type="ORF">OB236_00510</name>
</gene>
<reference evidence="5 6" key="1">
    <citation type="submission" date="2022-09" db="EMBL/GenBank/DDBJ databases">
        <authorList>
            <person name="Han X.L."/>
            <person name="Wang Q."/>
            <person name="Lu T."/>
        </authorList>
    </citation>
    <scope>NUCLEOTIDE SEQUENCE [LARGE SCALE GENOMIC DNA]</scope>
    <source>
        <strain evidence="5 6">WQ 127069</strain>
    </source>
</reference>
<dbReference type="Gene3D" id="3.20.20.60">
    <property type="entry name" value="Phosphoenolpyruvate-binding domains"/>
    <property type="match status" value="1"/>
</dbReference>
<dbReference type="Pfam" id="PF03328">
    <property type="entry name" value="HpcH_HpaI"/>
    <property type="match status" value="1"/>
</dbReference>
<evidence type="ECO:0000256" key="3">
    <source>
        <dbReference type="ARBA" id="ARBA00023239"/>
    </source>
</evidence>
<evidence type="ECO:0000313" key="6">
    <source>
        <dbReference type="Proteomes" id="UP001652445"/>
    </source>
</evidence>
<feature type="domain" description="HpcH/HpaI aldolase/citrate lyase" evidence="4">
    <location>
        <begin position="21"/>
        <end position="242"/>
    </location>
</feature>
<evidence type="ECO:0000256" key="1">
    <source>
        <dbReference type="ARBA" id="ARBA00005568"/>
    </source>
</evidence>
<evidence type="ECO:0000259" key="4">
    <source>
        <dbReference type="Pfam" id="PF03328"/>
    </source>
</evidence>
<keyword evidence="2" id="KW-0479">Metal-binding</keyword>
<proteinExistence type="inferred from homology"/>
<keyword evidence="6" id="KW-1185">Reference proteome</keyword>
<dbReference type="PANTHER" id="PTHR30502">
    <property type="entry name" value="2-KETO-3-DEOXY-L-RHAMNONATE ALDOLASE"/>
    <property type="match status" value="1"/>
</dbReference>
<evidence type="ECO:0000313" key="5">
    <source>
        <dbReference type="EMBL" id="MCU6790596.1"/>
    </source>
</evidence>
<dbReference type="EMBL" id="JAOQIO010000001">
    <property type="protein sequence ID" value="MCU6790596.1"/>
    <property type="molecule type" value="Genomic_DNA"/>
</dbReference>
<protein>
    <submittedName>
        <fullName evidence="5">Aldolase/citrate lyase family protein</fullName>
    </submittedName>
</protein>
<organism evidence="5 6">
    <name type="scientific">Paenibacillus baimaensis</name>
    <dbReference type="NCBI Taxonomy" id="2982185"/>
    <lineage>
        <taxon>Bacteria</taxon>
        <taxon>Bacillati</taxon>
        <taxon>Bacillota</taxon>
        <taxon>Bacilli</taxon>
        <taxon>Bacillales</taxon>
        <taxon>Paenibacillaceae</taxon>
        <taxon>Paenibacillus</taxon>
    </lineage>
</organism>
<dbReference type="RefSeq" id="WP_262682080.1">
    <property type="nucleotide sequence ID" value="NZ_JAOQIO010000001.1"/>
</dbReference>
<dbReference type="InterPro" id="IPR005000">
    <property type="entry name" value="Aldolase/citrate-lyase_domain"/>
</dbReference>
<dbReference type="GO" id="GO:0016829">
    <property type="term" value="F:lyase activity"/>
    <property type="evidence" value="ECO:0007669"/>
    <property type="project" value="UniProtKB-KW"/>
</dbReference>